<gene>
    <name evidence="1" type="ORF">AV903_17900</name>
</gene>
<evidence type="ECO:0000313" key="1">
    <source>
        <dbReference type="EMBL" id="AXF78847.1"/>
    </source>
</evidence>
<dbReference type="Proteomes" id="UP000264980">
    <property type="component" value="Chromosome"/>
</dbReference>
<sequence length="190" mass="21362">MGVQPVVDDNTGLCIGYTFAQAPGLWQVYDSEGRFITLEETPLQTPLIDPVDIGLLAFGVFRLLRSGRAILDVVAGKKVGVVLSGATLSILRSRLKVGLSVRNLKFTHKTASHMSNPGRYIPVHILEKAIRYGVRSPDARKVAGLLTYRIRMTRLTKVQVGNKIEYIHKEYTLHVVVRERDWTIMHFHID</sequence>
<accession>A0A345CZI0</accession>
<proteinExistence type="predicted"/>
<organism evidence="1 2">
    <name type="scientific">Erwinia tracheiphila</name>
    <dbReference type="NCBI Taxonomy" id="65700"/>
    <lineage>
        <taxon>Bacteria</taxon>
        <taxon>Pseudomonadati</taxon>
        <taxon>Pseudomonadota</taxon>
        <taxon>Gammaproteobacteria</taxon>
        <taxon>Enterobacterales</taxon>
        <taxon>Erwiniaceae</taxon>
        <taxon>Erwinia</taxon>
    </lineage>
</organism>
<protein>
    <submittedName>
        <fullName evidence="1">Uncharacterized protein</fullName>
    </submittedName>
</protein>
<name>A0A345CZI0_9GAMM</name>
<evidence type="ECO:0000313" key="2">
    <source>
        <dbReference type="Proteomes" id="UP000264980"/>
    </source>
</evidence>
<dbReference type="AlphaFoldDB" id="A0A345CZI0"/>
<reference evidence="2" key="1">
    <citation type="submission" date="2016-01" db="EMBL/GenBank/DDBJ databases">
        <authorList>
            <person name="Shapiro L."/>
        </authorList>
    </citation>
    <scope>NUCLEOTIDE SEQUENCE [LARGE SCALE GENOMIC DNA]</scope>
    <source>
        <strain evidence="2">MDcuke</strain>
    </source>
</reference>
<dbReference type="EMBL" id="CP013970">
    <property type="protein sequence ID" value="AXF78847.1"/>
    <property type="molecule type" value="Genomic_DNA"/>
</dbReference>